<gene>
    <name evidence="3" type="ORF">JAO74_01085</name>
</gene>
<evidence type="ECO:0000313" key="3">
    <source>
        <dbReference type="EMBL" id="MBJ6120377.1"/>
    </source>
</evidence>
<reference evidence="4" key="1">
    <citation type="submission" date="2020-12" db="EMBL/GenBank/DDBJ databases">
        <title>Hymenobacter sp.</title>
        <authorList>
            <person name="Kim M.K."/>
        </authorList>
    </citation>
    <scope>NUCLEOTIDE SEQUENCE [LARGE SCALE GENOMIC DNA]</scope>
    <source>
        <strain evidence="4">BT553</strain>
    </source>
</reference>
<comment type="caution">
    <text evidence="3">The sequence shown here is derived from an EMBL/GenBank/DDBJ whole genome shotgun (WGS) entry which is preliminary data.</text>
</comment>
<accession>A0ABS0XK13</accession>
<sequence length="132" mass="14718">MRWLAMGFVLLSLSVGAQAQFKQRSLPGDRLPPDSWSSPRLPVERPAGPTINDEVADVRQRVDKARDSGALSRREARGLRRETASVGLLAGMYAENGLSDAERRELDGRMQVVRDNVVITRTRAFDRKNGSR</sequence>
<dbReference type="RefSeq" id="WP_199034170.1">
    <property type="nucleotide sequence ID" value="NZ_JAELXS010000001.1"/>
</dbReference>
<evidence type="ECO:0000256" key="1">
    <source>
        <dbReference type="SAM" id="MobiDB-lite"/>
    </source>
</evidence>
<evidence type="ECO:0000313" key="4">
    <source>
        <dbReference type="Proteomes" id="UP000640426"/>
    </source>
</evidence>
<name>A0ABS0XK13_9SPHN</name>
<keyword evidence="4" id="KW-1185">Reference proteome</keyword>
<evidence type="ECO:0000256" key="2">
    <source>
        <dbReference type="SAM" id="SignalP"/>
    </source>
</evidence>
<organism evidence="3 4">
    <name type="scientific">Sphingomonas mollis</name>
    <dbReference type="NCBI Taxonomy" id="2795726"/>
    <lineage>
        <taxon>Bacteria</taxon>
        <taxon>Pseudomonadati</taxon>
        <taxon>Pseudomonadota</taxon>
        <taxon>Alphaproteobacteria</taxon>
        <taxon>Sphingomonadales</taxon>
        <taxon>Sphingomonadaceae</taxon>
        <taxon>Sphingomonas</taxon>
    </lineage>
</organism>
<protein>
    <submittedName>
        <fullName evidence="3">Uncharacterized protein</fullName>
    </submittedName>
</protein>
<feature type="chain" id="PRO_5045676597" evidence="2">
    <location>
        <begin position="20"/>
        <end position="132"/>
    </location>
</feature>
<keyword evidence="2" id="KW-0732">Signal</keyword>
<feature type="signal peptide" evidence="2">
    <location>
        <begin position="1"/>
        <end position="19"/>
    </location>
</feature>
<proteinExistence type="predicted"/>
<feature type="region of interest" description="Disordered" evidence="1">
    <location>
        <begin position="24"/>
        <end position="50"/>
    </location>
</feature>
<dbReference type="Proteomes" id="UP000640426">
    <property type="component" value="Unassembled WGS sequence"/>
</dbReference>
<dbReference type="EMBL" id="JAELXS010000001">
    <property type="protein sequence ID" value="MBJ6120377.1"/>
    <property type="molecule type" value="Genomic_DNA"/>
</dbReference>